<keyword evidence="3" id="KW-1185">Reference proteome</keyword>
<comment type="caution">
    <text evidence="2">The sequence shown here is derived from an EMBL/GenBank/DDBJ whole genome shotgun (WGS) entry which is preliminary data.</text>
</comment>
<reference evidence="2 3" key="1">
    <citation type="submission" date="2024-03" db="EMBL/GenBank/DDBJ databases">
        <title>Actinomycetospora sp. OC33-EN07, a novel actinomycete isolated from wild orchid (Aerides multiflora).</title>
        <authorList>
            <person name="Suriyachadkun C."/>
        </authorList>
    </citation>
    <scope>NUCLEOTIDE SEQUENCE [LARGE SCALE GENOMIC DNA]</scope>
    <source>
        <strain evidence="2 3">OC33-EN07</strain>
    </source>
</reference>
<organism evidence="2 3">
    <name type="scientific">Actinomycetospora flava</name>
    <dbReference type="NCBI Taxonomy" id="3129232"/>
    <lineage>
        <taxon>Bacteria</taxon>
        <taxon>Bacillati</taxon>
        <taxon>Actinomycetota</taxon>
        <taxon>Actinomycetes</taxon>
        <taxon>Pseudonocardiales</taxon>
        <taxon>Pseudonocardiaceae</taxon>
        <taxon>Actinomycetospora</taxon>
    </lineage>
</organism>
<evidence type="ECO:0000256" key="1">
    <source>
        <dbReference type="SAM" id="Phobius"/>
    </source>
</evidence>
<keyword evidence="1" id="KW-0812">Transmembrane</keyword>
<feature type="transmembrane region" description="Helical" evidence="1">
    <location>
        <begin position="28"/>
        <end position="46"/>
    </location>
</feature>
<dbReference type="EMBL" id="JBBEGM010000004">
    <property type="protein sequence ID" value="MEJ2862144.1"/>
    <property type="molecule type" value="Genomic_DNA"/>
</dbReference>
<proteinExistence type="predicted"/>
<keyword evidence="1" id="KW-1133">Transmembrane helix</keyword>
<keyword evidence="1" id="KW-0472">Membrane</keyword>
<dbReference type="RefSeq" id="WP_337703518.1">
    <property type="nucleotide sequence ID" value="NZ_JBBEGM010000004.1"/>
</dbReference>
<sequence length="48" mass="4965">MLFIAVVAIAYPFRRRIGGAGGGAEKAVVGVTWFLVAIFLGILIASTA</sequence>
<name>A0ABU8M472_9PSEU</name>
<evidence type="ECO:0000313" key="2">
    <source>
        <dbReference type="EMBL" id="MEJ2862144.1"/>
    </source>
</evidence>
<evidence type="ECO:0000313" key="3">
    <source>
        <dbReference type="Proteomes" id="UP001369736"/>
    </source>
</evidence>
<dbReference type="Proteomes" id="UP001369736">
    <property type="component" value="Unassembled WGS sequence"/>
</dbReference>
<gene>
    <name evidence="2" type="ORF">WCD58_13310</name>
</gene>
<accession>A0ABU8M472</accession>
<protein>
    <submittedName>
        <fullName evidence="2">Uncharacterized protein</fullName>
    </submittedName>
</protein>